<dbReference type="RefSeq" id="WP_377505835.1">
    <property type="nucleotide sequence ID" value="NZ_JBHSQS010000002.1"/>
</dbReference>
<reference evidence="2" key="1">
    <citation type="journal article" date="2019" name="Int. J. Syst. Evol. Microbiol.">
        <title>The Global Catalogue of Microorganisms (GCM) 10K type strain sequencing project: providing services to taxonomists for standard genome sequencing and annotation.</title>
        <authorList>
            <consortium name="The Broad Institute Genomics Platform"/>
            <consortium name="The Broad Institute Genome Sequencing Center for Infectious Disease"/>
            <person name="Wu L."/>
            <person name="Ma J."/>
        </authorList>
    </citation>
    <scope>NUCLEOTIDE SEQUENCE [LARGE SCALE GENOMIC DNA]</scope>
    <source>
        <strain evidence="2">CGMCC 4.7144</strain>
    </source>
</reference>
<keyword evidence="2" id="KW-1185">Reference proteome</keyword>
<accession>A0ABW1H143</accession>
<organism evidence="1 2">
    <name type="scientific">Micromonospora vulcania</name>
    <dbReference type="NCBI Taxonomy" id="1441873"/>
    <lineage>
        <taxon>Bacteria</taxon>
        <taxon>Bacillati</taxon>
        <taxon>Actinomycetota</taxon>
        <taxon>Actinomycetes</taxon>
        <taxon>Micromonosporales</taxon>
        <taxon>Micromonosporaceae</taxon>
        <taxon>Micromonospora</taxon>
    </lineage>
</organism>
<dbReference type="InterPro" id="IPR036271">
    <property type="entry name" value="Tet_transcr_reg_TetR-rel_C_sf"/>
</dbReference>
<name>A0ABW1H143_9ACTN</name>
<evidence type="ECO:0000313" key="2">
    <source>
        <dbReference type="Proteomes" id="UP001596226"/>
    </source>
</evidence>
<protein>
    <recommendedName>
        <fullName evidence="3">WHG domain-containing protein</fullName>
    </recommendedName>
</protein>
<sequence>MFRPTELHTDDPALRAAQDEAIGELSSAVHDVPGLSLLSWALVHGLVVLARDGALQSATKAASPEAAAETARSLTALFTAQLGTGPAAQDSGS</sequence>
<dbReference type="SUPFAM" id="SSF48498">
    <property type="entry name" value="Tetracyclin repressor-like, C-terminal domain"/>
    <property type="match status" value="1"/>
</dbReference>
<dbReference type="EMBL" id="JBHSQS010000002">
    <property type="protein sequence ID" value="MFC5922648.1"/>
    <property type="molecule type" value="Genomic_DNA"/>
</dbReference>
<proteinExistence type="predicted"/>
<dbReference type="Proteomes" id="UP001596226">
    <property type="component" value="Unassembled WGS sequence"/>
</dbReference>
<evidence type="ECO:0008006" key="3">
    <source>
        <dbReference type="Google" id="ProtNLM"/>
    </source>
</evidence>
<comment type="caution">
    <text evidence="1">The sequence shown here is derived from an EMBL/GenBank/DDBJ whole genome shotgun (WGS) entry which is preliminary data.</text>
</comment>
<evidence type="ECO:0000313" key="1">
    <source>
        <dbReference type="EMBL" id="MFC5922648.1"/>
    </source>
</evidence>
<gene>
    <name evidence="1" type="ORF">ACFQGL_04740</name>
</gene>